<feature type="signal peptide" evidence="2">
    <location>
        <begin position="1"/>
        <end position="23"/>
    </location>
</feature>
<sequence length="175" mass="16743">MLGVATAGLVLVGGFGAAGVANASPLSAKAHSVVNTMTGSPAGTDAETADDAGTAAKGSVAAPAENGELNDQAEASALSRLARITDTQARAAALSKVPGGAVTGSMLTEDNGAVVYQVQVKGADGSTQEVTVDAGTGAVLSTGSADAETDDDQSSSQDVPEAGDTPDAPAVTQAG</sequence>
<evidence type="ECO:0000256" key="2">
    <source>
        <dbReference type="SAM" id="SignalP"/>
    </source>
</evidence>
<dbReference type="Pfam" id="PF03413">
    <property type="entry name" value="PepSY"/>
    <property type="match status" value="1"/>
</dbReference>
<dbReference type="Gene3D" id="3.10.450.40">
    <property type="match status" value="1"/>
</dbReference>
<feature type="chain" id="PRO_5046427395" evidence="2">
    <location>
        <begin position="24"/>
        <end position="175"/>
    </location>
</feature>
<dbReference type="Proteomes" id="UP001521931">
    <property type="component" value="Unassembled WGS sequence"/>
</dbReference>
<evidence type="ECO:0000259" key="3">
    <source>
        <dbReference type="Pfam" id="PF03413"/>
    </source>
</evidence>
<keyword evidence="5" id="KW-1185">Reference proteome</keyword>
<dbReference type="EMBL" id="JAKRCV010000084">
    <property type="protein sequence ID" value="MCG7323562.1"/>
    <property type="molecule type" value="Genomic_DNA"/>
</dbReference>
<dbReference type="InterPro" id="IPR025711">
    <property type="entry name" value="PepSY"/>
</dbReference>
<keyword evidence="2" id="KW-0732">Signal</keyword>
<proteinExistence type="predicted"/>
<comment type="caution">
    <text evidence="4">The sequence shown here is derived from an EMBL/GenBank/DDBJ whole genome shotgun (WGS) entry which is preliminary data.</text>
</comment>
<dbReference type="RefSeq" id="WP_239266339.1">
    <property type="nucleotide sequence ID" value="NZ_JAKRCV010000084.1"/>
</dbReference>
<feature type="region of interest" description="Disordered" evidence="1">
    <location>
        <begin position="126"/>
        <end position="175"/>
    </location>
</feature>
<name>A0ABS9Q861_9MICO</name>
<evidence type="ECO:0000256" key="1">
    <source>
        <dbReference type="SAM" id="MobiDB-lite"/>
    </source>
</evidence>
<organism evidence="4 5">
    <name type="scientific">Arsenicicoccus bolidensis</name>
    <dbReference type="NCBI Taxonomy" id="229480"/>
    <lineage>
        <taxon>Bacteria</taxon>
        <taxon>Bacillati</taxon>
        <taxon>Actinomycetota</taxon>
        <taxon>Actinomycetes</taxon>
        <taxon>Micrococcales</taxon>
        <taxon>Intrasporangiaceae</taxon>
        <taxon>Arsenicicoccus</taxon>
    </lineage>
</organism>
<evidence type="ECO:0000313" key="4">
    <source>
        <dbReference type="EMBL" id="MCG7323562.1"/>
    </source>
</evidence>
<feature type="domain" description="PepSY" evidence="3">
    <location>
        <begin position="83"/>
        <end position="141"/>
    </location>
</feature>
<evidence type="ECO:0000313" key="5">
    <source>
        <dbReference type="Proteomes" id="UP001521931"/>
    </source>
</evidence>
<reference evidence="4 5" key="1">
    <citation type="submission" date="2022-02" db="EMBL/GenBank/DDBJ databases">
        <title>Uncovering new skin microbiome diversity through culturing and metagenomics.</title>
        <authorList>
            <person name="Conlan S."/>
            <person name="Deming C."/>
            <person name="Nisc Comparative Sequencing Program N."/>
            <person name="Segre J.A."/>
        </authorList>
    </citation>
    <scope>NUCLEOTIDE SEQUENCE [LARGE SCALE GENOMIC DNA]</scope>
    <source>
        <strain evidence="4 5">ACRQZ</strain>
    </source>
</reference>
<gene>
    <name evidence="4" type="ORF">MHL29_16930</name>
</gene>
<protein>
    <submittedName>
        <fullName evidence="4">PepSY domain-containing protein</fullName>
    </submittedName>
</protein>
<accession>A0ABS9Q861</accession>